<proteinExistence type="predicted"/>
<feature type="transmembrane region" description="Helical" evidence="1">
    <location>
        <begin position="23"/>
        <end position="47"/>
    </location>
</feature>
<evidence type="ECO:0000256" key="1">
    <source>
        <dbReference type="SAM" id="Phobius"/>
    </source>
</evidence>
<dbReference type="Proteomes" id="UP000182427">
    <property type="component" value="Chromosome I"/>
</dbReference>
<dbReference type="EMBL" id="LT629690">
    <property type="protein sequence ID" value="SDF81860.1"/>
    <property type="molecule type" value="Genomic_DNA"/>
</dbReference>
<dbReference type="InterPro" id="IPR005625">
    <property type="entry name" value="PepSY-ass_TM"/>
</dbReference>
<dbReference type="AlphaFoldDB" id="A0A1G7P8T5"/>
<gene>
    <name evidence="2" type="ORF">SAMN05444167_3401</name>
</gene>
<feature type="transmembrane region" description="Helical" evidence="1">
    <location>
        <begin position="318"/>
        <end position="335"/>
    </location>
</feature>
<keyword evidence="3" id="KW-1185">Reference proteome</keyword>
<protein>
    <submittedName>
        <fullName evidence="2">Uncharacterized iron-regulated membrane protein</fullName>
    </submittedName>
</protein>
<keyword evidence="1" id="KW-0472">Membrane</keyword>
<dbReference type="OrthoDB" id="111691at2"/>
<sequence length="375" mass="42471">MGFASNLVHHPRKLWLRRALFQVHLWLGVLLSLYVIVIGFSGSVLVWEDELQARAFRGQTYDAAHTLPASQIVKTVANAYPKEPLYYLMWPQENAPVYTAYLHTENKGQHIVRLNATTGEIVPIRSGFIDWMHDLHIYLLMGQTGFIVNCVMGIGLLVLSISGLVLWWPGLRAWARGFYVNLRAGWKRINFDAHNAIGIWTLLIVSWWGFTAIAFLLPAQVMKAVSVISPVKAMRQPDVPKPQHVGDAVSLQTIADRSNQLNPSAFLSGVSLPDAPGQNYVAYMDSPTPGDFSHRFIHTFAADGQLLSTWHYGEKQSLGDWILWLVYPLHFGTLWGTWVKVIWSALGMSLPVLSITGLLMYWNRYLGKRWKKLQH</sequence>
<evidence type="ECO:0000313" key="2">
    <source>
        <dbReference type="EMBL" id="SDF81860.1"/>
    </source>
</evidence>
<feature type="transmembrane region" description="Helical" evidence="1">
    <location>
        <begin position="341"/>
        <end position="362"/>
    </location>
</feature>
<feature type="transmembrane region" description="Helical" evidence="1">
    <location>
        <begin position="146"/>
        <end position="168"/>
    </location>
</feature>
<reference evidence="2 3" key="1">
    <citation type="submission" date="2016-10" db="EMBL/GenBank/DDBJ databases">
        <authorList>
            <person name="de Groot N.N."/>
        </authorList>
    </citation>
    <scope>NUCLEOTIDE SEQUENCE [LARGE SCALE GENOMIC DNA]</scope>
    <source>
        <strain evidence="2 3">GAS232</strain>
    </source>
</reference>
<accession>A0A1G7P8T5</accession>
<feature type="transmembrane region" description="Helical" evidence="1">
    <location>
        <begin position="197"/>
        <end position="217"/>
    </location>
</feature>
<evidence type="ECO:0000313" key="3">
    <source>
        <dbReference type="Proteomes" id="UP000182427"/>
    </source>
</evidence>
<dbReference type="RefSeq" id="WP_083346206.1">
    <property type="nucleotide sequence ID" value="NZ_LT629690.1"/>
</dbReference>
<dbReference type="Pfam" id="PF03929">
    <property type="entry name" value="PepSY_TM"/>
    <property type="match status" value="1"/>
</dbReference>
<keyword evidence="1" id="KW-0812">Transmembrane</keyword>
<dbReference type="PANTHER" id="PTHR34219">
    <property type="entry name" value="IRON-REGULATED INNER MEMBRANE PROTEIN-RELATED"/>
    <property type="match status" value="1"/>
</dbReference>
<name>A0A1G7P8T5_9BACT</name>
<organism evidence="2 3">
    <name type="scientific">Terriglobus roseus</name>
    <dbReference type="NCBI Taxonomy" id="392734"/>
    <lineage>
        <taxon>Bacteria</taxon>
        <taxon>Pseudomonadati</taxon>
        <taxon>Acidobacteriota</taxon>
        <taxon>Terriglobia</taxon>
        <taxon>Terriglobales</taxon>
        <taxon>Acidobacteriaceae</taxon>
        <taxon>Terriglobus</taxon>
    </lineage>
</organism>
<keyword evidence="1" id="KW-1133">Transmembrane helix</keyword>